<protein>
    <submittedName>
        <fullName evidence="2">Uncharacterized protein</fullName>
    </submittedName>
</protein>
<reference evidence="2 3" key="1">
    <citation type="submission" date="2017-01" db="EMBL/GenBank/DDBJ databases">
        <title>Genome Analysis of Deinococcus marmoris KOPRI26562.</title>
        <authorList>
            <person name="Kim J.H."/>
            <person name="Oh H.-M."/>
        </authorList>
    </citation>
    <scope>NUCLEOTIDE SEQUENCE [LARGE SCALE GENOMIC DNA]</scope>
    <source>
        <strain evidence="2 3">KOPRI26562</strain>
    </source>
</reference>
<feature type="region of interest" description="Disordered" evidence="1">
    <location>
        <begin position="96"/>
        <end position="122"/>
    </location>
</feature>
<proteinExistence type="predicted"/>
<evidence type="ECO:0000313" key="2">
    <source>
        <dbReference type="EMBL" id="OLV20182.1"/>
    </source>
</evidence>
<name>A0A1U7P4T7_9DEIO</name>
<dbReference type="EMBL" id="MSTI01000007">
    <property type="protein sequence ID" value="OLV20182.1"/>
    <property type="molecule type" value="Genomic_DNA"/>
</dbReference>
<sequence length="141" mass="15483">MSDHQERGTITGQDLARRAFAARRLRKEELAADALVHQLGFVAFPVACLGQTSCDIHVPPALAIKVASQANSLGCEVIYWHRGFAETPTGRLTLSWPDEPYDGGPRNRPPPPAGPFYGQSEGGRAFWDALRDTFGLRKRPV</sequence>
<accession>A0A1U7P4T7</accession>
<comment type="caution">
    <text evidence="2">The sequence shown here is derived from an EMBL/GenBank/DDBJ whole genome shotgun (WGS) entry which is preliminary data.</text>
</comment>
<evidence type="ECO:0000256" key="1">
    <source>
        <dbReference type="SAM" id="MobiDB-lite"/>
    </source>
</evidence>
<organism evidence="2 3">
    <name type="scientific">Deinococcus marmoris</name>
    <dbReference type="NCBI Taxonomy" id="249408"/>
    <lineage>
        <taxon>Bacteria</taxon>
        <taxon>Thermotogati</taxon>
        <taxon>Deinococcota</taxon>
        <taxon>Deinococci</taxon>
        <taxon>Deinococcales</taxon>
        <taxon>Deinococcaceae</taxon>
        <taxon>Deinococcus</taxon>
    </lineage>
</organism>
<dbReference type="RefSeq" id="WP_075830137.1">
    <property type="nucleotide sequence ID" value="NZ_MSTI01000007.1"/>
</dbReference>
<dbReference type="Proteomes" id="UP000186607">
    <property type="component" value="Unassembled WGS sequence"/>
</dbReference>
<evidence type="ECO:0000313" key="3">
    <source>
        <dbReference type="Proteomes" id="UP000186607"/>
    </source>
</evidence>
<dbReference type="AlphaFoldDB" id="A0A1U7P4T7"/>
<gene>
    <name evidence="2" type="ORF">BOO71_0000574</name>
</gene>
<keyword evidence="3" id="KW-1185">Reference proteome</keyword>